<accession>A0A319DXG6</accession>
<evidence type="ECO:0000256" key="1">
    <source>
        <dbReference type="SAM" id="Phobius"/>
    </source>
</evidence>
<name>A0A319DXG6_9EURO</name>
<dbReference type="Proteomes" id="UP000247810">
    <property type="component" value="Unassembled WGS sequence"/>
</dbReference>
<dbReference type="VEuPathDB" id="FungiDB:BO71DRAFT_12975"/>
<keyword evidence="1" id="KW-1133">Transmembrane helix</keyword>
<dbReference type="EMBL" id="KZ825905">
    <property type="protein sequence ID" value="PYH92898.1"/>
    <property type="molecule type" value="Genomic_DNA"/>
</dbReference>
<keyword evidence="1" id="KW-0812">Transmembrane</keyword>
<organism evidence="2 3">
    <name type="scientific">Aspergillus ellipticus CBS 707.79</name>
    <dbReference type="NCBI Taxonomy" id="1448320"/>
    <lineage>
        <taxon>Eukaryota</taxon>
        <taxon>Fungi</taxon>
        <taxon>Dikarya</taxon>
        <taxon>Ascomycota</taxon>
        <taxon>Pezizomycotina</taxon>
        <taxon>Eurotiomycetes</taxon>
        <taxon>Eurotiomycetidae</taxon>
        <taxon>Eurotiales</taxon>
        <taxon>Aspergillaceae</taxon>
        <taxon>Aspergillus</taxon>
        <taxon>Aspergillus subgen. Circumdati</taxon>
    </lineage>
</organism>
<keyword evidence="3" id="KW-1185">Reference proteome</keyword>
<keyword evidence="1" id="KW-0472">Membrane</keyword>
<dbReference type="AlphaFoldDB" id="A0A319DXG6"/>
<protein>
    <submittedName>
        <fullName evidence="2">Uncharacterized protein</fullName>
    </submittedName>
</protein>
<sequence length="101" mass="11753">MVSCIRQQICFIQKIRIAQNSVILLISVIIIICYPASSIKLISGKRRQHLSVGRQTTGRRYRTVGERPGVYRIRYWYWMKSSQFERATVDVGTEVVDDDTE</sequence>
<evidence type="ECO:0000313" key="2">
    <source>
        <dbReference type="EMBL" id="PYH92898.1"/>
    </source>
</evidence>
<evidence type="ECO:0000313" key="3">
    <source>
        <dbReference type="Proteomes" id="UP000247810"/>
    </source>
</evidence>
<reference evidence="2 3" key="1">
    <citation type="submission" date="2018-02" db="EMBL/GenBank/DDBJ databases">
        <title>The genomes of Aspergillus section Nigri reveals drivers in fungal speciation.</title>
        <authorList>
            <consortium name="DOE Joint Genome Institute"/>
            <person name="Vesth T.C."/>
            <person name="Nybo J."/>
            <person name="Theobald S."/>
            <person name="Brandl J."/>
            <person name="Frisvad J.C."/>
            <person name="Nielsen K.F."/>
            <person name="Lyhne E.K."/>
            <person name="Kogle M.E."/>
            <person name="Kuo A."/>
            <person name="Riley R."/>
            <person name="Clum A."/>
            <person name="Nolan M."/>
            <person name="Lipzen A."/>
            <person name="Salamov A."/>
            <person name="Henrissat B."/>
            <person name="Wiebenga A."/>
            <person name="De vries R.P."/>
            <person name="Grigoriev I.V."/>
            <person name="Mortensen U.H."/>
            <person name="Andersen M.R."/>
            <person name="Baker S.E."/>
        </authorList>
    </citation>
    <scope>NUCLEOTIDE SEQUENCE [LARGE SCALE GENOMIC DNA]</scope>
    <source>
        <strain evidence="2 3">CBS 707.79</strain>
    </source>
</reference>
<gene>
    <name evidence="2" type="ORF">BO71DRAFT_12975</name>
</gene>
<proteinExistence type="predicted"/>
<feature type="transmembrane region" description="Helical" evidence="1">
    <location>
        <begin position="22"/>
        <end position="42"/>
    </location>
</feature>